<reference evidence="2 3" key="1">
    <citation type="submission" date="2018-05" db="EMBL/GenBank/DDBJ databases">
        <title>Evolution of small genomes with special reference to Mycobacterium leprae.</title>
        <authorList>
            <person name="Mohanty P.S."/>
            <person name="Bansal A.K."/>
            <person name="Gupta U.D."/>
            <person name="Naaz F."/>
            <person name="Dwivedi V.D."/>
            <person name="Singh H."/>
            <person name="Gupta G."/>
            <person name="Sharma S."/>
            <person name="Arora M."/>
        </authorList>
    </citation>
    <scope>NUCLEOTIDE SEQUENCE [LARGE SCALE GENOMIC DNA]</scope>
    <source>
        <strain evidence="2 3">MRHRU-235-G</strain>
    </source>
</reference>
<dbReference type="Proteomes" id="UP000249682">
    <property type="component" value="Chromosome"/>
</dbReference>
<evidence type="ECO:0000313" key="3">
    <source>
        <dbReference type="Proteomes" id="UP000249682"/>
    </source>
</evidence>
<evidence type="ECO:0000259" key="1">
    <source>
        <dbReference type="Pfam" id="PF02129"/>
    </source>
</evidence>
<gene>
    <name evidence="2" type="ORF">DIJ64_08500</name>
</gene>
<accession>A0AAD0KSV2</accession>
<dbReference type="InterPro" id="IPR000383">
    <property type="entry name" value="Xaa-Pro-like_dom"/>
</dbReference>
<organism evidence="2 3">
    <name type="scientific">Mycobacterium leprae</name>
    <dbReference type="NCBI Taxonomy" id="1769"/>
    <lineage>
        <taxon>Bacteria</taxon>
        <taxon>Bacillati</taxon>
        <taxon>Actinomycetota</taxon>
        <taxon>Actinomycetes</taxon>
        <taxon>Mycobacteriales</taxon>
        <taxon>Mycobacteriaceae</taxon>
        <taxon>Mycobacterium</taxon>
    </lineage>
</organism>
<dbReference type="Pfam" id="PF02129">
    <property type="entry name" value="Peptidase_S15"/>
    <property type="match status" value="1"/>
</dbReference>
<dbReference type="AlphaFoldDB" id="A0AAD0KSV2"/>
<dbReference type="RefSeq" id="WP_111481037.1">
    <property type="nucleotide sequence ID" value="NZ_CP029543.1"/>
</dbReference>
<sequence>MASVSHPNSPGWFSTVGLSYLGFTQEALLHYPPPELTATVITAAPHDFHTSV</sequence>
<feature type="domain" description="Xaa-Pro dipeptidyl-peptidase-like" evidence="1">
    <location>
        <begin position="6"/>
        <end position="50"/>
    </location>
</feature>
<name>A0AAD0KSV2_MYCLR</name>
<dbReference type="GO" id="GO:0016787">
    <property type="term" value="F:hydrolase activity"/>
    <property type="evidence" value="ECO:0007669"/>
    <property type="project" value="InterPro"/>
</dbReference>
<protein>
    <recommendedName>
        <fullName evidence="1">Xaa-Pro dipeptidyl-peptidase-like domain-containing protein</fullName>
    </recommendedName>
</protein>
<dbReference type="InterPro" id="IPR029058">
    <property type="entry name" value="AB_hydrolase_fold"/>
</dbReference>
<dbReference type="EMBL" id="CP029543">
    <property type="protein sequence ID" value="AWV48087.1"/>
    <property type="molecule type" value="Genomic_DNA"/>
</dbReference>
<evidence type="ECO:0000313" key="2">
    <source>
        <dbReference type="EMBL" id="AWV48087.1"/>
    </source>
</evidence>
<dbReference type="Gene3D" id="3.40.50.1820">
    <property type="entry name" value="alpha/beta hydrolase"/>
    <property type="match status" value="1"/>
</dbReference>
<proteinExistence type="predicted"/>